<dbReference type="PANTHER" id="PTHR23517">
    <property type="entry name" value="RESISTANCE PROTEIN MDTM, PUTATIVE-RELATED-RELATED"/>
    <property type="match status" value="1"/>
</dbReference>
<protein>
    <submittedName>
        <fullName evidence="9">MFS transporter</fullName>
    </submittedName>
</protein>
<evidence type="ECO:0000256" key="4">
    <source>
        <dbReference type="ARBA" id="ARBA00022692"/>
    </source>
</evidence>
<dbReference type="InterPro" id="IPR036259">
    <property type="entry name" value="MFS_trans_sf"/>
</dbReference>
<comment type="subcellular location">
    <subcellularLocation>
        <location evidence="1">Cell membrane</location>
        <topology evidence="1">Multi-pass membrane protein</topology>
    </subcellularLocation>
</comment>
<proteinExistence type="predicted"/>
<dbReference type="PROSITE" id="PS50850">
    <property type="entry name" value="MFS"/>
    <property type="match status" value="1"/>
</dbReference>
<keyword evidence="10" id="KW-1185">Reference proteome</keyword>
<reference evidence="9" key="1">
    <citation type="submission" date="2021-01" db="EMBL/GenBank/DDBJ databases">
        <title>KCTC 19127 draft genome.</title>
        <authorList>
            <person name="An D."/>
        </authorList>
    </citation>
    <scope>NUCLEOTIDE SEQUENCE</scope>
    <source>
        <strain evidence="9">KCTC 19127</strain>
    </source>
</reference>
<feature type="domain" description="Major facilitator superfamily (MFS) profile" evidence="8">
    <location>
        <begin position="10"/>
        <end position="404"/>
    </location>
</feature>
<comment type="caution">
    <text evidence="9">The sequence shown here is derived from an EMBL/GenBank/DDBJ whole genome shotgun (WGS) entry which is preliminary data.</text>
</comment>
<evidence type="ECO:0000256" key="1">
    <source>
        <dbReference type="ARBA" id="ARBA00004651"/>
    </source>
</evidence>
<evidence type="ECO:0000256" key="3">
    <source>
        <dbReference type="ARBA" id="ARBA00022475"/>
    </source>
</evidence>
<feature type="transmembrane region" description="Helical" evidence="7">
    <location>
        <begin position="138"/>
        <end position="160"/>
    </location>
</feature>
<dbReference type="SUPFAM" id="SSF103473">
    <property type="entry name" value="MFS general substrate transporter"/>
    <property type="match status" value="1"/>
</dbReference>
<dbReference type="Pfam" id="PF07690">
    <property type="entry name" value="MFS_1"/>
    <property type="match status" value="2"/>
</dbReference>
<keyword evidence="3" id="KW-1003">Cell membrane</keyword>
<dbReference type="EMBL" id="JAERWL010000006">
    <property type="protein sequence ID" value="MBM9476306.1"/>
    <property type="molecule type" value="Genomic_DNA"/>
</dbReference>
<dbReference type="RefSeq" id="WP_205256381.1">
    <property type="nucleotide sequence ID" value="NZ_BAAAPV010000001.1"/>
</dbReference>
<dbReference type="InterPro" id="IPR020846">
    <property type="entry name" value="MFS_dom"/>
</dbReference>
<keyword evidence="5 7" id="KW-1133">Transmembrane helix</keyword>
<dbReference type="GO" id="GO:0022857">
    <property type="term" value="F:transmembrane transporter activity"/>
    <property type="evidence" value="ECO:0007669"/>
    <property type="project" value="InterPro"/>
</dbReference>
<evidence type="ECO:0000313" key="10">
    <source>
        <dbReference type="Proteomes" id="UP000663801"/>
    </source>
</evidence>
<dbReference type="Proteomes" id="UP000663801">
    <property type="component" value="Unassembled WGS sequence"/>
</dbReference>
<dbReference type="CDD" id="cd17325">
    <property type="entry name" value="MFS_MdtG_SLC18_like"/>
    <property type="match status" value="1"/>
</dbReference>
<organism evidence="9 10">
    <name type="scientific">Nakamurella flavida</name>
    <dbReference type="NCBI Taxonomy" id="363630"/>
    <lineage>
        <taxon>Bacteria</taxon>
        <taxon>Bacillati</taxon>
        <taxon>Actinomycetota</taxon>
        <taxon>Actinomycetes</taxon>
        <taxon>Nakamurellales</taxon>
        <taxon>Nakamurellaceae</taxon>
        <taxon>Nakamurella</taxon>
    </lineage>
</organism>
<keyword evidence="6 7" id="KW-0472">Membrane</keyword>
<feature type="transmembrane region" description="Helical" evidence="7">
    <location>
        <begin position="166"/>
        <end position="183"/>
    </location>
</feature>
<feature type="transmembrane region" description="Helical" evidence="7">
    <location>
        <begin position="315"/>
        <end position="337"/>
    </location>
</feature>
<evidence type="ECO:0000256" key="2">
    <source>
        <dbReference type="ARBA" id="ARBA00022448"/>
    </source>
</evidence>
<dbReference type="PRINTS" id="PR01035">
    <property type="entry name" value="TCRTETA"/>
</dbReference>
<dbReference type="PANTHER" id="PTHR23517:SF2">
    <property type="entry name" value="MULTIDRUG RESISTANCE PROTEIN MDTH"/>
    <property type="match status" value="1"/>
</dbReference>
<feature type="transmembrane region" description="Helical" evidence="7">
    <location>
        <begin position="99"/>
        <end position="117"/>
    </location>
</feature>
<evidence type="ECO:0000256" key="7">
    <source>
        <dbReference type="SAM" id="Phobius"/>
    </source>
</evidence>
<sequence length="407" mass="40830">MTAPITLRSLAPSAFLPPGLFALGQGAIAPVVVITARQLGASSATAALVVAAAGLGQVLADVPAGALATRFGEKRTMIGAAGLTAVAMAACIWAPTLAVFTGAIFLTGAATAVWLLARQAYLTEVVPFHLRARAMSTLGGVFRIGLFAGPFIGSLVISWVGTAGAYAVQMAAAAAAVIVLLCVRDITGRGGHPPGRADHPPVGTAAAAAAPSAVSTRQVLREHRGVFATMGTAVLLVAAVRAARQVVIPLWGAHLGLDPVTISIVFGISGAVDMLLFYPAGKVMDRFGRIWAAGPSMLVLGIGLVVLPLTSSVEMLTVVGVVMGIGNGIGAGLVMTLAADASPPQGRAVFLGLFRVFADSGNGVGPFVIAGITAVSTLGTGIVAMGVVGLLSAGLLTRWLPRATVGR</sequence>
<feature type="transmembrane region" description="Helical" evidence="7">
    <location>
        <begin position="378"/>
        <end position="400"/>
    </location>
</feature>
<evidence type="ECO:0000256" key="6">
    <source>
        <dbReference type="ARBA" id="ARBA00023136"/>
    </source>
</evidence>
<dbReference type="AlphaFoldDB" id="A0A938YKN9"/>
<dbReference type="InterPro" id="IPR011701">
    <property type="entry name" value="MFS"/>
</dbReference>
<dbReference type="GO" id="GO:0005886">
    <property type="term" value="C:plasma membrane"/>
    <property type="evidence" value="ECO:0007669"/>
    <property type="project" value="UniProtKB-SubCell"/>
</dbReference>
<evidence type="ECO:0000259" key="8">
    <source>
        <dbReference type="PROSITE" id="PS50850"/>
    </source>
</evidence>
<dbReference type="Gene3D" id="1.20.1250.20">
    <property type="entry name" value="MFS general substrate transporter like domains"/>
    <property type="match status" value="2"/>
</dbReference>
<feature type="transmembrane region" description="Helical" evidence="7">
    <location>
        <begin position="42"/>
        <end position="64"/>
    </location>
</feature>
<feature type="transmembrane region" description="Helical" evidence="7">
    <location>
        <begin position="260"/>
        <end position="278"/>
    </location>
</feature>
<name>A0A938YKN9_9ACTN</name>
<keyword evidence="4 7" id="KW-0812">Transmembrane</keyword>
<feature type="transmembrane region" description="Helical" evidence="7">
    <location>
        <begin position="290"/>
        <end position="309"/>
    </location>
</feature>
<accession>A0A938YKN9</accession>
<dbReference type="InterPro" id="IPR001958">
    <property type="entry name" value="Tet-R_TetA/multi-R_MdtG-like"/>
</dbReference>
<gene>
    <name evidence="9" type="ORF">JL107_07625</name>
</gene>
<evidence type="ECO:0000256" key="5">
    <source>
        <dbReference type="ARBA" id="ARBA00022989"/>
    </source>
</evidence>
<evidence type="ECO:0000313" key="9">
    <source>
        <dbReference type="EMBL" id="MBM9476306.1"/>
    </source>
</evidence>
<dbReference type="InterPro" id="IPR050171">
    <property type="entry name" value="MFS_Transporters"/>
</dbReference>
<keyword evidence="2" id="KW-0813">Transport</keyword>